<name>A0ACB6QJH7_9PLEO</name>
<dbReference type="Proteomes" id="UP000799755">
    <property type="component" value="Unassembled WGS sequence"/>
</dbReference>
<evidence type="ECO:0000313" key="2">
    <source>
        <dbReference type="Proteomes" id="UP000799755"/>
    </source>
</evidence>
<proteinExistence type="predicted"/>
<evidence type="ECO:0000313" key="1">
    <source>
        <dbReference type="EMBL" id="KAF2466296.1"/>
    </source>
</evidence>
<protein>
    <submittedName>
        <fullName evidence="1">Phosphoenolpyruvate/pyruvate domain-containing protein</fullName>
    </submittedName>
</protein>
<reference evidence="1" key="1">
    <citation type="journal article" date="2020" name="Stud. Mycol.">
        <title>101 Dothideomycetes genomes: a test case for predicting lifestyles and emergence of pathogens.</title>
        <authorList>
            <person name="Haridas S."/>
            <person name="Albert R."/>
            <person name="Binder M."/>
            <person name="Bloem J."/>
            <person name="Labutti K."/>
            <person name="Salamov A."/>
            <person name="Andreopoulos B."/>
            <person name="Baker S."/>
            <person name="Barry K."/>
            <person name="Bills G."/>
            <person name="Bluhm B."/>
            <person name="Cannon C."/>
            <person name="Castanera R."/>
            <person name="Culley D."/>
            <person name="Daum C."/>
            <person name="Ezra D."/>
            <person name="Gonzalez J."/>
            <person name="Henrissat B."/>
            <person name="Kuo A."/>
            <person name="Liang C."/>
            <person name="Lipzen A."/>
            <person name="Lutzoni F."/>
            <person name="Magnuson J."/>
            <person name="Mondo S."/>
            <person name="Nolan M."/>
            <person name="Ohm R."/>
            <person name="Pangilinan J."/>
            <person name="Park H.-J."/>
            <person name="Ramirez L."/>
            <person name="Alfaro M."/>
            <person name="Sun H."/>
            <person name="Tritt A."/>
            <person name="Yoshinaga Y."/>
            <person name="Zwiers L.-H."/>
            <person name="Turgeon B."/>
            <person name="Goodwin S."/>
            <person name="Spatafora J."/>
            <person name="Crous P."/>
            <person name="Grigoriev I."/>
        </authorList>
    </citation>
    <scope>NUCLEOTIDE SEQUENCE</scope>
    <source>
        <strain evidence="1">ATCC 200398</strain>
    </source>
</reference>
<organism evidence="1 2">
    <name type="scientific">Lindgomyces ingoldianus</name>
    <dbReference type="NCBI Taxonomy" id="673940"/>
    <lineage>
        <taxon>Eukaryota</taxon>
        <taxon>Fungi</taxon>
        <taxon>Dikarya</taxon>
        <taxon>Ascomycota</taxon>
        <taxon>Pezizomycotina</taxon>
        <taxon>Dothideomycetes</taxon>
        <taxon>Pleosporomycetidae</taxon>
        <taxon>Pleosporales</taxon>
        <taxon>Lindgomycetaceae</taxon>
        <taxon>Lindgomyces</taxon>
    </lineage>
</organism>
<dbReference type="EMBL" id="MU003525">
    <property type="protein sequence ID" value="KAF2466296.1"/>
    <property type="molecule type" value="Genomic_DNA"/>
</dbReference>
<comment type="caution">
    <text evidence="1">The sequence shown here is derived from an EMBL/GenBank/DDBJ whole genome shotgun (WGS) entry which is preliminary data.</text>
</comment>
<accession>A0ACB6QJH7</accession>
<keyword evidence="2" id="KW-1185">Reference proteome</keyword>
<sequence>MPPTTKNYSNSIAPMAPNSTEKRLRDLIFNNDGKILIALGVYDGFSVRIALDVGFDCSYMTGAGTCASKLGQADLGFATLNDVREHAEMIANLKPEIPLVADADTGYGGLNMVARTVAAYHRSCVSAIHIENQIKTKRCGHLRGKEIVDDNIFCSRIRAASQAQGRLGSDIVLIARTNALQHGTAPSITSQEAQELGFRIIIFPFATIAPASA</sequence>
<gene>
    <name evidence="1" type="ORF">BDR25DRAFT_328043</name>
</gene>